<dbReference type="AlphaFoldDB" id="A0A1W9HQU3"/>
<dbReference type="GO" id="GO:0004180">
    <property type="term" value="F:carboxypeptidase activity"/>
    <property type="evidence" value="ECO:0007669"/>
    <property type="project" value="UniProtKB-ARBA"/>
</dbReference>
<dbReference type="GO" id="GO:0009252">
    <property type="term" value="P:peptidoglycan biosynthetic process"/>
    <property type="evidence" value="ECO:0007669"/>
    <property type="project" value="UniProtKB-UniPathway"/>
</dbReference>
<dbReference type="Pfam" id="PF03734">
    <property type="entry name" value="YkuD"/>
    <property type="match status" value="1"/>
</dbReference>
<evidence type="ECO:0000256" key="1">
    <source>
        <dbReference type="ARBA" id="ARBA00004752"/>
    </source>
</evidence>
<evidence type="ECO:0000259" key="9">
    <source>
        <dbReference type="Pfam" id="PF03734"/>
    </source>
</evidence>
<dbReference type="InterPro" id="IPR002477">
    <property type="entry name" value="Peptidoglycan-bd-like"/>
</dbReference>
<evidence type="ECO:0000256" key="7">
    <source>
        <dbReference type="SAM" id="SignalP"/>
    </source>
</evidence>
<evidence type="ECO:0000313" key="10">
    <source>
        <dbReference type="EMBL" id="OQW49611.1"/>
    </source>
</evidence>
<dbReference type="InterPro" id="IPR005490">
    <property type="entry name" value="LD_TPept_cat_dom"/>
</dbReference>
<dbReference type="InterPro" id="IPR052905">
    <property type="entry name" value="LD-transpeptidase_YkuD-like"/>
</dbReference>
<dbReference type="PANTHER" id="PTHR41533:SF1">
    <property type="entry name" value="L,D-TRANSPEPTIDASE YCBB-RELATED"/>
    <property type="match status" value="1"/>
</dbReference>
<dbReference type="GO" id="GO:0016740">
    <property type="term" value="F:transferase activity"/>
    <property type="evidence" value="ECO:0007669"/>
    <property type="project" value="UniProtKB-KW"/>
</dbReference>
<dbReference type="Proteomes" id="UP000192872">
    <property type="component" value="Unassembled WGS sequence"/>
</dbReference>
<dbReference type="EMBL" id="LWDL01000031">
    <property type="protein sequence ID" value="OQW49611.1"/>
    <property type="molecule type" value="Genomic_DNA"/>
</dbReference>
<comment type="similarity">
    <text evidence="2">Belongs to the YkuD family.</text>
</comment>
<keyword evidence="4" id="KW-0133">Cell shape</keyword>
<feature type="domain" description="Peptidoglycan binding-like" evidence="8">
    <location>
        <begin position="76"/>
        <end position="131"/>
    </location>
</feature>
<proteinExistence type="inferred from homology"/>
<evidence type="ECO:0000259" key="8">
    <source>
        <dbReference type="Pfam" id="PF01471"/>
    </source>
</evidence>
<feature type="chain" id="PRO_5013049043" description="Amidase" evidence="7">
    <location>
        <begin position="24"/>
        <end position="402"/>
    </location>
</feature>
<evidence type="ECO:0000256" key="5">
    <source>
        <dbReference type="ARBA" id="ARBA00022984"/>
    </source>
</evidence>
<dbReference type="UniPathway" id="UPA00219"/>
<dbReference type="CDD" id="cd16913">
    <property type="entry name" value="YkuD_like"/>
    <property type="match status" value="1"/>
</dbReference>
<dbReference type="Gene3D" id="1.10.101.10">
    <property type="entry name" value="PGBD-like superfamily/PGBD"/>
    <property type="match status" value="1"/>
</dbReference>
<evidence type="ECO:0000313" key="11">
    <source>
        <dbReference type="Proteomes" id="UP000192872"/>
    </source>
</evidence>
<dbReference type="GO" id="GO:0008360">
    <property type="term" value="P:regulation of cell shape"/>
    <property type="evidence" value="ECO:0007669"/>
    <property type="project" value="UniProtKB-KW"/>
</dbReference>
<comment type="pathway">
    <text evidence="1">Cell wall biogenesis; peptidoglycan biosynthesis.</text>
</comment>
<keyword evidence="3" id="KW-0808">Transferase</keyword>
<evidence type="ECO:0008006" key="12">
    <source>
        <dbReference type="Google" id="ProtNLM"/>
    </source>
</evidence>
<organism evidence="10 11">
    <name type="scientific">Candidatus Raskinella chloraquaticus</name>
    <dbReference type="NCBI Taxonomy" id="1951219"/>
    <lineage>
        <taxon>Bacteria</taxon>
        <taxon>Pseudomonadati</taxon>
        <taxon>Pseudomonadota</taxon>
        <taxon>Alphaproteobacteria</taxon>
        <taxon>Hyphomicrobiales</taxon>
        <taxon>Phreatobacteraceae</taxon>
        <taxon>Candidatus Raskinella</taxon>
    </lineage>
</organism>
<evidence type="ECO:0000256" key="3">
    <source>
        <dbReference type="ARBA" id="ARBA00022679"/>
    </source>
</evidence>
<evidence type="ECO:0000256" key="6">
    <source>
        <dbReference type="ARBA" id="ARBA00023316"/>
    </source>
</evidence>
<dbReference type="PANTHER" id="PTHR41533">
    <property type="entry name" value="L,D-TRANSPEPTIDASE HI_1667-RELATED"/>
    <property type="match status" value="1"/>
</dbReference>
<dbReference type="GO" id="GO:0071555">
    <property type="term" value="P:cell wall organization"/>
    <property type="evidence" value="ECO:0007669"/>
    <property type="project" value="UniProtKB-KW"/>
</dbReference>
<keyword evidence="7" id="KW-0732">Signal</keyword>
<dbReference type="RefSeq" id="WP_376799815.1">
    <property type="nucleotide sequence ID" value="NZ_DBNB01000008.1"/>
</dbReference>
<feature type="signal peptide" evidence="7">
    <location>
        <begin position="1"/>
        <end position="23"/>
    </location>
</feature>
<name>A0A1W9HQU3_9HYPH</name>
<feature type="domain" description="L,D-TPase catalytic" evidence="9">
    <location>
        <begin position="160"/>
        <end position="327"/>
    </location>
</feature>
<dbReference type="InterPro" id="IPR036365">
    <property type="entry name" value="PGBD-like_sf"/>
</dbReference>
<dbReference type="SUPFAM" id="SSF47090">
    <property type="entry name" value="PGBD-like"/>
    <property type="match status" value="1"/>
</dbReference>
<evidence type="ECO:0000256" key="4">
    <source>
        <dbReference type="ARBA" id="ARBA00022960"/>
    </source>
</evidence>
<protein>
    <recommendedName>
        <fullName evidence="12">Amidase</fullName>
    </recommendedName>
</protein>
<evidence type="ECO:0000256" key="2">
    <source>
        <dbReference type="ARBA" id="ARBA00005992"/>
    </source>
</evidence>
<dbReference type="Pfam" id="PF01471">
    <property type="entry name" value="PG_binding_1"/>
    <property type="match status" value="1"/>
</dbReference>
<comment type="caution">
    <text evidence="10">The sequence shown here is derived from an EMBL/GenBank/DDBJ whole genome shotgun (WGS) entry which is preliminary data.</text>
</comment>
<accession>A0A1W9HQU3</accession>
<dbReference type="Gene3D" id="2.40.440.10">
    <property type="entry name" value="L,D-transpeptidase catalytic domain-like"/>
    <property type="match status" value="1"/>
</dbReference>
<keyword evidence="5" id="KW-0573">Peptidoglycan synthesis</keyword>
<keyword evidence="6" id="KW-0961">Cell wall biogenesis/degradation</keyword>
<gene>
    <name evidence="10" type="ORF">A4S15_02475</name>
</gene>
<dbReference type="InterPro" id="IPR036366">
    <property type="entry name" value="PGBDSf"/>
</dbReference>
<reference evidence="10 11" key="1">
    <citation type="journal article" date="2017" name="Water Res.">
        <title>Comammox in drinking water systems.</title>
        <authorList>
            <person name="Wang Y."/>
            <person name="Ma L."/>
            <person name="Mao Y."/>
            <person name="Jiang X."/>
            <person name="Xia Y."/>
            <person name="Yu K."/>
            <person name="Li B."/>
            <person name="Zhang T."/>
        </authorList>
    </citation>
    <scope>NUCLEOTIDE SEQUENCE [LARGE SCALE GENOMIC DNA]</scope>
    <source>
        <strain evidence="10">SG_bin8</strain>
    </source>
</reference>
<sequence length="402" mass="44276">MSIERRTFLLASLAGLTATSARAEIPLAFKPGDSPLISSETEQGMVRYIGLYRQIAASGGWPRIETNGLQAGDNTADVAVLRRRLVASGDLPRASNETAFDGELRDAVLRFQARHGVALNGRVTGITLAHMNVSAADRAVQLEANLERLRQILPRVSRSRHVVMNAPSFEAQAVGDGRVQLVTRVIVGKRATPTPVISAAIQNVDLLPYWHVPSTIAFRDLVPTVRKDPTYLASRKIRVYSSFGGQEIDPAVVNWSGQEAQRYVFRQDPGLQNALGLIRLDMPNREIVYMHDTPTKELFARDERAYSAGCIRVQSIFDLATWVLNGTDGWSRGRLEQATSGGQKTTIHLPQPVPVHFVYMTAWEDQGQIHFRNDLYNRDASASTLAQTADAAGRAPFQQIAP</sequence>
<dbReference type="SUPFAM" id="SSF141523">
    <property type="entry name" value="L,D-transpeptidase catalytic domain-like"/>
    <property type="match status" value="1"/>
</dbReference>
<dbReference type="InterPro" id="IPR038063">
    <property type="entry name" value="Transpep_catalytic_dom"/>
</dbReference>
<dbReference type="STRING" id="1827387.A4S15_02475"/>